<evidence type="ECO:0000256" key="2">
    <source>
        <dbReference type="SAM" id="MobiDB-lite"/>
    </source>
</evidence>
<feature type="compositionally biased region" description="Low complexity" evidence="2">
    <location>
        <begin position="80"/>
        <end position="90"/>
    </location>
</feature>
<evidence type="ECO:0000259" key="4">
    <source>
        <dbReference type="Pfam" id="PF03816"/>
    </source>
</evidence>
<comment type="similarity">
    <text evidence="1">Belongs to the LytR/CpsA/Psr (LCP) family.</text>
</comment>
<keyword evidence="3" id="KW-0472">Membrane</keyword>
<keyword evidence="3" id="KW-1133">Transmembrane helix</keyword>
<dbReference type="RefSeq" id="WP_120317691.1">
    <property type="nucleotide sequence ID" value="NZ_BONH01000044.1"/>
</dbReference>
<proteinExistence type="inferred from homology"/>
<sequence>MSQQTPDEPEATPQAGDGGAEDASSTPQAKPPQRPTGRASVGRASVTPPPGGFANLPTGPYRSVGGSSGDKGKPPARVYGRAASGGSSDAKAADDKAADDKAASRGSAARATSGRAAVPTGPSGSARPSSASSRGRGASSARVPVAGAGNTYGAAKKKIQPKWGRIALVAVIALALCGGLGLGGAWLYAKSVEGDLARTDPFSALTGGRPEKVNGSQNILLVGSDSRDPDAPTDQGGQWRTDTMIIMHIPSSQDRAYLISLPRDLHVYIPKDASATDCGTRKAKLNAAYAFGGMPLLVKTVECYSSVRMDHVMLIDFGGFTEVVDAVGGVDMKIEKTITSIHKPKRTFTKGTMHLNGAEALDYARQRKQFPDGDFARMRHQQQLLKALLDKAASGGILTSPGKLNDFLGAVTNAVTVDQEFKLIDMAIQFRGIRSDDLIFMTSPHKGSQMVGGESVVVSDKEKAIALYEAVGKDAMKQWYEANVSPPPSPSVNN</sequence>
<reference evidence="5 6" key="1">
    <citation type="submission" date="2021-01" db="EMBL/GenBank/DDBJ databases">
        <title>Whole genome shotgun sequence of Catellatospora citrea NBRC 14495.</title>
        <authorList>
            <person name="Komaki H."/>
            <person name="Tamura T."/>
        </authorList>
    </citation>
    <scope>NUCLEOTIDE SEQUENCE [LARGE SCALE GENOMIC DNA]</scope>
    <source>
        <strain evidence="5 6">NBRC 14495</strain>
    </source>
</reference>
<dbReference type="InterPro" id="IPR050922">
    <property type="entry name" value="LytR/CpsA/Psr_CW_biosynth"/>
</dbReference>
<dbReference type="Proteomes" id="UP000659904">
    <property type="component" value="Unassembled WGS sequence"/>
</dbReference>
<feature type="domain" description="Cell envelope-related transcriptional attenuator" evidence="4">
    <location>
        <begin position="240"/>
        <end position="393"/>
    </location>
</feature>
<keyword evidence="6" id="KW-1185">Reference proteome</keyword>
<accession>A0A8J3KRJ0</accession>
<comment type="caution">
    <text evidence="5">The sequence shown here is derived from an EMBL/GenBank/DDBJ whole genome shotgun (WGS) entry which is preliminary data.</text>
</comment>
<dbReference type="InterPro" id="IPR004474">
    <property type="entry name" value="LytR_CpsA_psr"/>
</dbReference>
<feature type="transmembrane region" description="Helical" evidence="3">
    <location>
        <begin position="166"/>
        <end position="189"/>
    </location>
</feature>
<feature type="compositionally biased region" description="Low complexity" evidence="2">
    <location>
        <begin position="104"/>
        <end position="142"/>
    </location>
</feature>
<keyword evidence="3" id="KW-0812">Transmembrane</keyword>
<dbReference type="AlphaFoldDB" id="A0A8J3KRJ0"/>
<feature type="region of interest" description="Disordered" evidence="2">
    <location>
        <begin position="1"/>
        <end position="146"/>
    </location>
</feature>
<name>A0A8J3KRJ0_9ACTN</name>
<protein>
    <recommendedName>
        <fullName evidence="4">Cell envelope-related transcriptional attenuator domain-containing protein</fullName>
    </recommendedName>
</protein>
<feature type="compositionally biased region" description="Basic and acidic residues" evidence="2">
    <location>
        <begin position="91"/>
        <end position="103"/>
    </location>
</feature>
<gene>
    <name evidence="5" type="ORF">Cci01nite_69740</name>
</gene>
<dbReference type="Pfam" id="PF03816">
    <property type="entry name" value="LytR_cpsA_psr"/>
    <property type="match status" value="1"/>
</dbReference>
<dbReference type="EMBL" id="BONH01000044">
    <property type="protein sequence ID" value="GIG01881.1"/>
    <property type="molecule type" value="Genomic_DNA"/>
</dbReference>
<organism evidence="5 6">
    <name type="scientific">Catellatospora citrea</name>
    <dbReference type="NCBI Taxonomy" id="53366"/>
    <lineage>
        <taxon>Bacteria</taxon>
        <taxon>Bacillati</taxon>
        <taxon>Actinomycetota</taxon>
        <taxon>Actinomycetes</taxon>
        <taxon>Micromonosporales</taxon>
        <taxon>Micromonosporaceae</taxon>
        <taxon>Catellatospora</taxon>
    </lineage>
</organism>
<dbReference type="PANTHER" id="PTHR33392">
    <property type="entry name" value="POLYISOPRENYL-TEICHOIC ACID--PEPTIDOGLYCAN TEICHOIC ACID TRANSFERASE TAGU"/>
    <property type="match status" value="1"/>
</dbReference>
<evidence type="ECO:0000256" key="3">
    <source>
        <dbReference type="SAM" id="Phobius"/>
    </source>
</evidence>
<dbReference type="NCBIfam" id="TIGR00350">
    <property type="entry name" value="lytR_cpsA_psr"/>
    <property type="match status" value="1"/>
</dbReference>
<evidence type="ECO:0000313" key="5">
    <source>
        <dbReference type="EMBL" id="GIG01881.1"/>
    </source>
</evidence>
<dbReference type="Gene3D" id="3.40.630.190">
    <property type="entry name" value="LCP protein"/>
    <property type="match status" value="1"/>
</dbReference>
<dbReference type="PANTHER" id="PTHR33392:SF6">
    <property type="entry name" value="POLYISOPRENYL-TEICHOIC ACID--PEPTIDOGLYCAN TEICHOIC ACID TRANSFERASE TAGU"/>
    <property type="match status" value="1"/>
</dbReference>
<evidence type="ECO:0000313" key="6">
    <source>
        <dbReference type="Proteomes" id="UP000659904"/>
    </source>
</evidence>
<evidence type="ECO:0000256" key="1">
    <source>
        <dbReference type="ARBA" id="ARBA00006068"/>
    </source>
</evidence>